<reference evidence="1" key="1">
    <citation type="submission" date="2022-11" db="EMBL/GenBank/DDBJ databases">
        <title>Genome Sequence of Boeremia exigua.</title>
        <authorList>
            <person name="Buettner E."/>
        </authorList>
    </citation>
    <scope>NUCLEOTIDE SEQUENCE</scope>
    <source>
        <strain evidence="1">CU02</strain>
    </source>
</reference>
<dbReference type="EMBL" id="JAPHNI010000164">
    <property type="protein sequence ID" value="KAJ8114980.1"/>
    <property type="molecule type" value="Genomic_DNA"/>
</dbReference>
<dbReference type="Proteomes" id="UP001153331">
    <property type="component" value="Unassembled WGS sequence"/>
</dbReference>
<evidence type="ECO:0000313" key="1">
    <source>
        <dbReference type="EMBL" id="KAJ8114980.1"/>
    </source>
</evidence>
<proteinExistence type="predicted"/>
<accession>A0ACC2IIG9</accession>
<gene>
    <name evidence="1" type="ORF">OPT61_g3267</name>
</gene>
<protein>
    <submittedName>
        <fullName evidence="1">Uncharacterized protein</fullName>
    </submittedName>
</protein>
<organism evidence="1 2">
    <name type="scientific">Boeremia exigua</name>
    <dbReference type="NCBI Taxonomy" id="749465"/>
    <lineage>
        <taxon>Eukaryota</taxon>
        <taxon>Fungi</taxon>
        <taxon>Dikarya</taxon>
        <taxon>Ascomycota</taxon>
        <taxon>Pezizomycotina</taxon>
        <taxon>Dothideomycetes</taxon>
        <taxon>Pleosporomycetidae</taxon>
        <taxon>Pleosporales</taxon>
        <taxon>Pleosporineae</taxon>
        <taxon>Didymellaceae</taxon>
        <taxon>Boeremia</taxon>
    </lineage>
</organism>
<name>A0ACC2IIG9_9PLEO</name>
<sequence>MDSSSIPNEKETKRESERSITTIGGGRPTPAFFPNRLQYVVAFDEPHDPLNPQNWPTQKKLCIATAACLGTFVTAFNSAVFAAGESQASREFNVSRVVAALGTSLFVLGFFAGPVIWAPGSELVGRRWPLVIGMLGSSIFTIGSAAAKDMQTLIVCRFFAGLFGASPLCVVPAVLADLYNATYRGMAIQFYAMTVFGGPFLAPIAGEFIASSYLGWRMTLYLAAVLGFANVIFLLCVLQETSAPFVLIEKAARLRRDTGNWAIHAEQERVELDVNAVLKKYLTRPLRMLVLEPIVLLVSLYMSFIYGLVYALLKAYPYVFSSVYDMPTGVRTLPFLGLLLGTVLALVYILSQHRSYIERLQANDGKAVPEWRLGPPILGAFVFPIGLFWFAWTGFTNTIHWISPVAAGVFIGFGLLCIFLPCFNYLVDAYLPLAASAVAANIMLRSAFATGFPLFSTQMFENLGVQWAGTLLGCLAVVMIPIPVIFRAYGPMLRGHSVILKEP</sequence>
<evidence type="ECO:0000313" key="2">
    <source>
        <dbReference type="Proteomes" id="UP001153331"/>
    </source>
</evidence>
<keyword evidence="2" id="KW-1185">Reference proteome</keyword>
<comment type="caution">
    <text evidence="1">The sequence shown here is derived from an EMBL/GenBank/DDBJ whole genome shotgun (WGS) entry which is preliminary data.</text>
</comment>